<evidence type="ECO:0000313" key="3">
    <source>
        <dbReference type="Proteomes" id="UP001165383"/>
    </source>
</evidence>
<dbReference type="EMBL" id="JAMGBB010000001">
    <property type="protein sequence ID" value="MCL6740080.1"/>
    <property type="molecule type" value="Genomic_DNA"/>
</dbReference>
<reference evidence="2" key="1">
    <citation type="submission" date="2022-05" db="EMBL/GenBank/DDBJ databases">
        <authorList>
            <person name="Jo J.-H."/>
            <person name="Im W.-T."/>
        </authorList>
    </citation>
    <scope>NUCLEOTIDE SEQUENCE</scope>
    <source>
        <strain evidence="2">RB56-2</strain>
    </source>
</reference>
<feature type="region of interest" description="Disordered" evidence="1">
    <location>
        <begin position="1"/>
        <end position="44"/>
    </location>
</feature>
<evidence type="ECO:0000256" key="1">
    <source>
        <dbReference type="SAM" id="MobiDB-lite"/>
    </source>
</evidence>
<dbReference type="Proteomes" id="UP001165383">
    <property type="component" value="Unassembled WGS sequence"/>
</dbReference>
<comment type="caution">
    <text evidence="2">The sequence shown here is derived from an EMBL/GenBank/DDBJ whole genome shotgun (WGS) entry which is preliminary data.</text>
</comment>
<protein>
    <recommendedName>
        <fullName evidence="4">ANTAR domain-containing protein</fullName>
    </recommendedName>
</protein>
<gene>
    <name evidence="2" type="ORF">LZ518_02880</name>
</gene>
<dbReference type="RefSeq" id="WP_249914533.1">
    <property type="nucleotide sequence ID" value="NZ_JAMGBB010000001.1"/>
</dbReference>
<feature type="compositionally biased region" description="Polar residues" evidence="1">
    <location>
        <begin position="1"/>
        <end position="10"/>
    </location>
</feature>
<organism evidence="2 3">
    <name type="scientific">Sphingomonas brevis</name>
    <dbReference type="NCBI Taxonomy" id="2908206"/>
    <lineage>
        <taxon>Bacteria</taxon>
        <taxon>Pseudomonadati</taxon>
        <taxon>Pseudomonadota</taxon>
        <taxon>Alphaproteobacteria</taxon>
        <taxon>Sphingomonadales</taxon>
        <taxon>Sphingomonadaceae</taxon>
        <taxon>Sphingomonas</taxon>
    </lineage>
</organism>
<evidence type="ECO:0000313" key="2">
    <source>
        <dbReference type="EMBL" id="MCL6740080.1"/>
    </source>
</evidence>
<sequence length="104" mass="11300">MNARPLNSSIGGMIVHHEDQPGISRARHDRTRTRAAPTETRRHHADRIATVEQLGQSLTAISLAAVALRQGGDVGDAVSLIGLAVEEARLELKRLRYDAERDAG</sequence>
<name>A0ABT0S6Q8_9SPHN</name>
<proteinExistence type="predicted"/>
<evidence type="ECO:0008006" key="4">
    <source>
        <dbReference type="Google" id="ProtNLM"/>
    </source>
</evidence>
<accession>A0ABT0S6Q8</accession>
<keyword evidence="3" id="KW-1185">Reference proteome</keyword>